<proteinExistence type="predicted"/>
<evidence type="ECO:0000313" key="1">
    <source>
        <dbReference type="EMBL" id="ALY10539.1"/>
    </source>
</evidence>
<dbReference type="Proteomes" id="UP000224284">
    <property type="component" value="Segment"/>
</dbReference>
<protein>
    <submittedName>
        <fullName evidence="1">Uncharacterized protein</fullName>
    </submittedName>
</protein>
<gene>
    <name evidence="1" type="primary">4</name>
    <name evidence="1" type="ORF">TANK_4</name>
</gene>
<accession>A0A0U4JV07</accession>
<dbReference type="EMBL" id="KU160669">
    <property type="protein sequence ID" value="ALY10539.1"/>
    <property type="molecule type" value="Genomic_DNA"/>
</dbReference>
<dbReference type="RefSeq" id="YP_009604029.1">
    <property type="nucleotide sequence ID" value="NC_041961.1"/>
</dbReference>
<name>A0A0U4JV07_9CAUD</name>
<dbReference type="KEGG" id="vg:40079919"/>
<sequence length="92" mass="10542">MPKYETTPRDYIPSTIRRPDSHADCWRLDHSGLMTWLGFPGDVKVCKHGKVMVRMEVGPNSRIAGPGTDFWQTLSPIFNPIQYRRARKALNA</sequence>
<evidence type="ECO:0000313" key="2">
    <source>
        <dbReference type="Proteomes" id="UP000224284"/>
    </source>
</evidence>
<keyword evidence="2" id="KW-1185">Reference proteome</keyword>
<reference evidence="1 2" key="1">
    <citation type="submission" date="2015-11" db="EMBL/GenBank/DDBJ databases">
        <authorList>
            <person name="Menninger J.E."/>
            <person name="Lamey M.E."/>
            <person name="Lindemann J.M."/>
            <person name="Martynyuk T."/>
            <person name="Mele F.E."/>
            <person name="Nabua C.T."/>
            <person name="Napoli C.K."/>
            <person name="Santiago L.M."/>
            <person name="Sweetman A.T."/>
            <person name="Weinstein J.L."/>
            <person name="Barrett N.A."/>
            <person name="Buerkert T.R."/>
            <person name="Cautela J.A."/>
            <person name="Egan M.S."/>
            <person name="Erb J.E."/>
            <person name="Garrigan K.E."/>
            <person name="Hagan D.J."/>
            <person name="Hartwell M.C."/>
            <person name="Hyduchak K.M."/>
            <person name="Jacob A.E."/>
            <person name="DeNigris D.M."/>
            <person name="London S.C."/>
            <person name="King-Smith C."/>
            <person name="Lee-Soety J.Y."/>
            <person name="Bradley K.W."/>
            <person name="Asai D.J."/>
            <person name="Bowman C.A."/>
            <person name="Russell D.A."/>
            <person name="Pope W.H."/>
            <person name="Jacobs-Sera D."/>
            <person name="Hendrix R.W."/>
            <person name="Hatfull G.F."/>
        </authorList>
    </citation>
    <scope>NUCLEOTIDE SEQUENCE [LARGE SCALE GENOMIC DNA]</scope>
</reference>
<organism evidence="1 2">
    <name type="scientific">Arthrobacter phage Tank</name>
    <dbReference type="NCBI Taxonomy" id="1772319"/>
    <lineage>
        <taxon>Viruses</taxon>
        <taxon>Duplodnaviria</taxon>
        <taxon>Heunggongvirae</taxon>
        <taxon>Uroviricota</taxon>
        <taxon>Caudoviricetes</taxon>
        <taxon>Tankvirus</taxon>
        <taxon>Tankvirus tank</taxon>
    </lineage>
</organism>
<dbReference type="GeneID" id="40079919"/>